<gene>
    <name evidence="2" type="ORF">BCF59_0557</name>
</gene>
<evidence type="ECO:0000259" key="1">
    <source>
        <dbReference type="Pfam" id="PF01732"/>
    </source>
</evidence>
<dbReference type="InterPro" id="IPR022382">
    <property type="entry name" value="Mycoplasma_peptidase_DUF31"/>
</dbReference>
<name>A0A4R7UCB3_9BACT</name>
<dbReference type="EMBL" id="SOCN01000002">
    <property type="protein sequence ID" value="TDV23566.1"/>
    <property type="molecule type" value="Genomic_DNA"/>
</dbReference>
<dbReference type="OrthoDB" id="395427at2"/>
<feature type="domain" description="DUF31" evidence="1">
    <location>
        <begin position="38"/>
        <end position="432"/>
    </location>
</feature>
<evidence type="ECO:0000313" key="3">
    <source>
        <dbReference type="Proteomes" id="UP000295757"/>
    </source>
</evidence>
<evidence type="ECO:0000313" key="2">
    <source>
        <dbReference type="EMBL" id="TDV23566.1"/>
    </source>
</evidence>
<dbReference type="InterPro" id="IPR022381">
    <property type="entry name" value="Uncharacterised_MG067"/>
</dbReference>
<dbReference type="NCBIfam" id="NF045841">
    <property type="entry name" value="Ig_SerProt_MIP"/>
    <property type="match status" value="1"/>
</dbReference>
<keyword evidence="3" id="KW-1185">Reference proteome</keyword>
<dbReference type="Proteomes" id="UP000295757">
    <property type="component" value="Unassembled WGS sequence"/>
</dbReference>
<comment type="caution">
    <text evidence="2">The sequence shown here is derived from an EMBL/GenBank/DDBJ whole genome shotgun (WGS) entry which is preliminary data.</text>
</comment>
<organism evidence="2 3">
    <name type="scientific">Mycoplasmopsis mustelae</name>
    <dbReference type="NCBI Taxonomy" id="171289"/>
    <lineage>
        <taxon>Bacteria</taxon>
        <taxon>Bacillati</taxon>
        <taxon>Mycoplasmatota</taxon>
        <taxon>Mycoplasmoidales</taxon>
        <taxon>Metamycoplasmataceae</taxon>
        <taxon>Mycoplasmopsis</taxon>
    </lineage>
</organism>
<accession>A0A4R7UCB3</accession>
<dbReference type="AlphaFoldDB" id="A0A4R7UCB3"/>
<sequence>MISEVPTLPKDFKFPVFDPSKNNQYPEYAKEYQTVDRNVIYKEIFDRSFAIKFGIGKKINNTDNDFRSTGTGTAWLLDYYKENENKYKLFFATNLHVASDLSNTLDDALAEKLNYQDPRNIRANSISIGKASKRENFDVQTNNYKYQSNQANNVHWYTSESKFTDANKSDSGASVTTLTQGISAPKLIFAGFDFIKREYIQPLQAELRKKAQEWLKTAAPGDEDDEGSEYNIIKKQLLNSETFYPFYTDFAIFEIDIDMSNMNETTKTSFKDAINAVDSYIQRLSDTPKLPNQDKSISKYMQTTDYMTAYFEKYSTNNQNLWNSKQVYIGGYPQLTTDGMATWSINNPNQRTSTTEKYNTRGLTNDKQFALPSNSSEEKITTGNFNPYGKAQGRLLGDYYGYNYSIWFSSLYYGASGSVVYNEFGQIIGIYDSVNSSVEPNDLSKIAGFAPLLLAKDVARNNVVLKAYNLIDGSDKSKYPAQTASYRENLTKIYPNGFDRSNGGNSFKTALFPNGFKIQNS</sequence>
<dbReference type="Pfam" id="PF01732">
    <property type="entry name" value="Mycop_pep_DUF31"/>
    <property type="match status" value="1"/>
</dbReference>
<reference evidence="2 3" key="1">
    <citation type="submission" date="2019-03" db="EMBL/GenBank/DDBJ databases">
        <title>Genomic Encyclopedia of Archaeal and Bacterial Type Strains, Phase II (KMG-II): from individual species to whole genera.</title>
        <authorList>
            <person name="Goeker M."/>
        </authorList>
    </citation>
    <scope>NUCLEOTIDE SEQUENCE [LARGE SCALE GENOMIC DNA]</scope>
    <source>
        <strain evidence="2 3">ATCC 35214</strain>
    </source>
</reference>
<proteinExistence type="predicted"/>
<dbReference type="PRINTS" id="PR00840">
    <property type="entry name" value="Y06768FAMILY"/>
</dbReference>
<protein>
    <submittedName>
        <fullName evidence="2">Putative peptidase DUF31</fullName>
    </submittedName>
</protein>